<feature type="chain" id="PRO_5002464906" evidence="1">
    <location>
        <begin position="26"/>
        <end position="216"/>
    </location>
</feature>
<dbReference type="RefSeq" id="WP_014392497.1">
    <property type="nucleotide sequence ID" value="NZ_LANR01000001.1"/>
</dbReference>
<feature type="signal peptide" evidence="1">
    <location>
        <begin position="1"/>
        <end position="25"/>
    </location>
</feature>
<evidence type="ECO:0000313" key="2">
    <source>
        <dbReference type="EMBL" id="KJV62493.1"/>
    </source>
</evidence>
<evidence type="ECO:0000256" key="1">
    <source>
        <dbReference type="SAM" id="SignalP"/>
    </source>
</evidence>
<name>A0A0F3N339_RICAM</name>
<accession>A0A0F3N339</accession>
<sequence length="216" mass="24325">MMKYLNLKIIAINFLVLAISLVSYANDSTNKNSKLLDYGVRGHVFLIIAESLLEVIMKRLQIAKDNGILEKMQEEFKEKVSKKISRPTMVAGVIKARKSKSRILDLSFTQKTDIKDLNNNVIVKSGTKINPLDTINWGEDLIFIDGDDQDQINWAKSKIGRLILVKGSPIELTKKLNKQVFFDQGGILSTHFKIKAVPATIKQEGKLLKVSEININ</sequence>
<dbReference type="EMBL" id="LANR01000001">
    <property type="protein sequence ID" value="KJV62493.1"/>
    <property type="molecule type" value="Genomic_DNA"/>
</dbReference>
<dbReference type="Proteomes" id="UP000033556">
    <property type="component" value="Unassembled WGS sequence"/>
</dbReference>
<gene>
    <name evidence="2" type="ORF">APHACPA_1522</name>
</gene>
<reference evidence="2 3" key="1">
    <citation type="submission" date="2015-01" db="EMBL/GenBank/DDBJ databases">
        <title>Genome Sequencing of Rickettsiales.</title>
        <authorList>
            <person name="Daugherty S.C."/>
            <person name="Su Q."/>
            <person name="Abolude K."/>
            <person name="Beier-Sexton M."/>
            <person name="Carlyon J.A."/>
            <person name="Carter R."/>
            <person name="Day N.P."/>
            <person name="Dumler S.J."/>
            <person name="Dyachenko V."/>
            <person name="Godinez A."/>
            <person name="Kurtti T.J."/>
            <person name="Lichay M."/>
            <person name="Mullins K.E."/>
            <person name="Ott S."/>
            <person name="Pappas-Brown V."/>
            <person name="Paris D.H."/>
            <person name="Patel P."/>
            <person name="Richards A.L."/>
            <person name="Sadzewicz L."/>
            <person name="Sears K."/>
            <person name="Seidman D."/>
            <person name="Sengamalay N."/>
            <person name="Stenos J."/>
            <person name="Tallon L.J."/>
            <person name="Vincent G."/>
            <person name="Fraser C.M."/>
            <person name="Munderloh U."/>
            <person name="Dunning-Hotopp J.C."/>
        </authorList>
    </citation>
    <scope>NUCLEOTIDE SEQUENCE [LARGE SCALE GENOMIC DNA]</scope>
    <source>
        <strain evidence="2 3">Ac/Pa</strain>
    </source>
</reference>
<keyword evidence="3" id="KW-1185">Reference proteome</keyword>
<dbReference type="PATRIC" id="fig|1359164.3.peg.1508"/>
<organism evidence="2 3">
    <name type="scientific">Rickettsia amblyommatis str. Ac/Pa</name>
    <dbReference type="NCBI Taxonomy" id="1359164"/>
    <lineage>
        <taxon>Bacteria</taxon>
        <taxon>Pseudomonadati</taxon>
        <taxon>Pseudomonadota</taxon>
        <taxon>Alphaproteobacteria</taxon>
        <taxon>Rickettsiales</taxon>
        <taxon>Rickettsiaceae</taxon>
        <taxon>Rickettsieae</taxon>
        <taxon>Rickettsia</taxon>
        <taxon>spotted fever group</taxon>
    </lineage>
</organism>
<comment type="caution">
    <text evidence="2">The sequence shown here is derived from an EMBL/GenBank/DDBJ whole genome shotgun (WGS) entry which is preliminary data.</text>
</comment>
<evidence type="ECO:0000313" key="3">
    <source>
        <dbReference type="Proteomes" id="UP000033556"/>
    </source>
</evidence>
<proteinExistence type="predicted"/>
<keyword evidence="1" id="KW-0732">Signal</keyword>
<dbReference type="AlphaFoldDB" id="A0A0F3N339"/>
<protein>
    <submittedName>
        <fullName evidence="2">Putative type-F conjugative transfer system protein TraW</fullName>
    </submittedName>
</protein>